<organism evidence="7 8">
    <name type="scientific">Sander lucioperca</name>
    <name type="common">Pike-perch</name>
    <name type="synonym">Perca lucioperca</name>
    <dbReference type="NCBI Taxonomy" id="283035"/>
    <lineage>
        <taxon>Eukaryota</taxon>
        <taxon>Metazoa</taxon>
        <taxon>Chordata</taxon>
        <taxon>Craniata</taxon>
        <taxon>Vertebrata</taxon>
        <taxon>Euteleostomi</taxon>
        <taxon>Actinopterygii</taxon>
        <taxon>Neopterygii</taxon>
        <taxon>Teleostei</taxon>
        <taxon>Neoteleostei</taxon>
        <taxon>Acanthomorphata</taxon>
        <taxon>Eupercaria</taxon>
        <taxon>Perciformes</taxon>
        <taxon>Percoidei</taxon>
        <taxon>Percidae</taxon>
        <taxon>Luciopercinae</taxon>
        <taxon>Sander</taxon>
    </lineage>
</organism>
<dbReference type="GO" id="GO:0003323">
    <property type="term" value="P:type B pancreatic cell development"/>
    <property type="evidence" value="ECO:0007669"/>
    <property type="project" value="Ensembl"/>
</dbReference>
<keyword evidence="8" id="KW-1185">Reference proteome</keyword>
<feature type="chain" id="PRO_5034022943" evidence="5">
    <location>
        <begin position="23"/>
        <end position="181"/>
    </location>
</feature>
<dbReference type="GO" id="GO:0031769">
    <property type="term" value="F:glucagon receptor binding"/>
    <property type="evidence" value="ECO:0007669"/>
    <property type="project" value="Ensembl"/>
</dbReference>
<keyword evidence="3" id="KW-0964">Secreted</keyword>
<evidence type="ECO:0000256" key="5">
    <source>
        <dbReference type="SAM" id="SignalP"/>
    </source>
</evidence>
<evidence type="ECO:0000256" key="2">
    <source>
        <dbReference type="ARBA" id="ARBA00008369"/>
    </source>
</evidence>
<comment type="subcellular location">
    <subcellularLocation>
        <location evidence="1">Secreted</location>
    </subcellularLocation>
</comment>
<evidence type="ECO:0000313" key="7">
    <source>
        <dbReference type="Ensembl" id="ENSSLUP00000053177.1"/>
    </source>
</evidence>
<dbReference type="GeneTree" id="ENSGT00390000005372"/>
<evidence type="ECO:0000256" key="3">
    <source>
        <dbReference type="ARBA" id="ARBA00022525"/>
    </source>
</evidence>
<dbReference type="GO" id="GO:0005576">
    <property type="term" value="C:extracellular region"/>
    <property type="evidence" value="ECO:0007669"/>
    <property type="project" value="UniProtKB-SubCell"/>
</dbReference>
<dbReference type="GO" id="GO:0005179">
    <property type="term" value="F:hormone activity"/>
    <property type="evidence" value="ECO:0007669"/>
    <property type="project" value="UniProtKB-KW"/>
</dbReference>
<protein>
    <submittedName>
        <fullName evidence="7">Glucagon a</fullName>
    </submittedName>
</protein>
<dbReference type="Proteomes" id="UP000694568">
    <property type="component" value="Unplaced"/>
</dbReference>
<dbReference type="InterPro" id="IPR000532">
    <property type="entry name" value="Glucagon_GIP_secretin_VIP"/>
</dbReference>
<evidence type="ECO:0000256" key="4">
    <source>
        <dbReference type="ARBA" id="ARBA00022702"/>
    </source>
</evidence>
<feature type="domain" description="Glucagon / GIP / secretin / VIP family" evidence="6">
    <location>
        <begin position="140"/>
        <end position="162"/>
    </location>
</feature>
<evidence type="ECO:0000313" key="8">
    <source>
        <dbReference type="Proteomes" id="UP000694568"/>
    </source>
</evidence>
<dbReference type="Gene3D" id="6.10.250.590">
    <property type="match status" value="3"/>
</dbReference>
<dbReference type="PANTHER" id="PTHR11418:SF0">
    <property type="entry name" value="PRO-GLUCAGON"/>
    <property type="match status" value="1"/>
</dbReference>
<gene>
    <name evidence="7" type="primary">LOC116044513</name>
</gene>
<dbReference type="SMART" id="SM00070">
    <property type="entry name" value="GLUCA"/>
    <property type="match status" value="3"/>
</dbReference>
<dbReference type="PRINTS" id="PR00275">
    <property type="entry name" value="GLUCAGON"/>
</dbReference>
<dbReference type="InterPro" id="IPR015550">
    <property type="entry name" value="Glucagon"/>
</dbReference>
<reference evidence="7" key="2">
    <citation type="submission" date="2025-09" db="UniProtKB">
        <authorList>
            <consortium name="Ensembl"/>
        </authorList>
    </citation>
    <scope>IDENTIFICATION</scope>
</reference>
<feature type="signal peptide" evidence="5">
    <location>
        <begin position="1"/>
        <end position="22"/>
    </location>
</feature>
<name>A0A8D0ABA9_SANLU</name>
<sequence length="181" mass="20781">MKSIHSLAGILLVLGFVQSSWQFPLQEADDSLSFEADDTLVDEPRELSNMKRHSEGTFSNDYSKYLEDMKAQDFVRWLMNNKRSGSVAEEKRHADGTFTSDVSSYLKDQAIKDFVNRLKSGQVRRESETDRRGEAFSKRHVDGSFTSDVNKVLDSMAAKEYLHWVMTSKPSGWSKKRQEDQ</sequence>
<keyword evidence="4" id="KW-0372">Hormone</keyword>
<dbReference type="PANTHER" id="PTHR11418">
    <property type="entry name" value="GLUCAGON"/>
    <property type="match status" value="1"/>
</dbReference>
<dbReference type="PROSITE" id="PS00260">
    <property type="entry name" value="GLUCAGON"/>
    <property type="match status" value="2"/>
</dbReference>
<comment type="similarity">
    <text evidence="2">Belongs to the glucagon family.</text>
</comment>
<dbReference type="GO" id="GO:0042594">
    <property type="term" value="P:response to starvation"/>
    <property type="evidence" value="ECO:0007669"/>
    <property type="project" value="Ensembl"/>
</dbReference>
<dbReference type="AlphaFoldDB" id="A0A8D0ABA9"/>
<keyword evidence="5" id="KW-0732">Signal</keyword>
<dbReference type="Ensembl" id="ENSSLUT00000054739.1">
    <property type="protein sequence ID" value="ENSSLUP00000053177.1"/>
    <property type="gene ID" value="ENSSLUG00000023076.1"/>
</dbReference>
<evidence type="ECO:0000259" key="6">
    <source>
        <dbReference type="PROSITE" id="PS00260"/>
    </source>
</evidence>
<evidence type="ECO:0000256" key="1">
    <source>
        <dbReference type="ARBA" id="ARBA00004613"/>
    </source>
</evidence>
<proteinExistence type="inferred from homology"/>
<reference evidence="7" key="1">
    <citation type="submission" date="2025-08" db="UniProtKB">
        <authorList>
            <consortium name="Ensembl"/>
        </authorList>
    </citation>
    <scope>IDENTIFICATION</scope>
</reference>
<dbReference type="Pfam" id="PF00123">
    <property type="entry name" value="Hormone_2"/>
    <property type="match status" value="2"/>
</dbReference>
<accession>A0A8D0ABA9</accession>
<feature type="domain" description="Glucagon / GIP / secretin / VIP family" evidence="6">
    <location>
        <begin position="53"/>
        <end position="75"/>
    </location>
</feature>